<dbReference type="OrthoDB" id="73040at2"/>
<sequence>MKIKFFLSILIISMVIVGCEQADSSKENSLNGTKDQDIKDLVSEYSSGTVSADSASITPEQLIIKNNKKEFVYDVSNEDFFISIAPYINQTHPCTNHSLTGCQGELVNETFQVYIKDNDGNVLVNKQMKSQKNGFFDLWLPRDKTYQVKIEQNGKVAESEISTYNTDGTCITTMQLI</sequence>
<dbReference type="STRING" id="200904.GCA_900168775_01763"/>
<feature type="signal peptide" evidence="1">
    <location>
        <begin position="1"/>
        <end position="22"/>
    </location>
</feature>
<keyword evidence="1" id="KW-0732">Signal</keyword>
<dbReference type="NCBIfam" id="NF038094">
    <property type="entry name" value="CueP_fam"/>
    <property type="match status" value="1"/>
</dbReference>
<dbReference type="PROSITE" id="PS51257">
    <property type="entry name" value="PROKAR_LIPOPROTEIN"/>
    <property type="match status" value="1"/>
</dbReference>
<dbReference type="EMBL" id="QNRI01000001">
    <property type="protein sequence ID" value="RBP01609.1"/>
    <property type="molecule type" value="Genomic_DNA"/>
</dbReference>
<dbReference type="InterPro" id="IPR047808">
    <property type="entry name" value="CueP-like"/>
</dbReference>
<evidence type="ECO:0000313" key="2">
    <source>
        <dbReference type="EMBL" id="RBP01609.1"/>
    </source>
</evidence>
<accession>A0A366EJE4</accession>
<evidence type="ECO:0000313" key="3">
    <source>
        <dbReference type="Proteomes" id="UP000252254"/>
    </source>
</evidence>
<dbReference type="Proteomes" id="UP000252254">
    <property type="component" value="Unassembled WGS sequence"/>
</dbReference>
<dbReference type="Pfam" id="PF21172">
    <property type="entry name" value="CueP"/>
    <property type="match status" value="1"/>
</dbReference>
<dbReference type="RefSeq" id="WP_113866335.1">
    <property type="nucleotide sequence ID" value="NZ_BAABQN010000001.1"/>
</dbReference>
<evidence type="ECO:0000256" key="1">
    <source>
        <dbReference type="SAM" id="SignalP"/>
    </source>
</evidence>
<name>A0A366EJE4_9BACI</name>
<dbReference type="Gene3D" id="2.60.40.3700">
    <property type="match status" value="1"/>
</dbReference>
<organism evidence="2 3">
    <name type="scientific">Paraliobacillus ryukyuensis</name>
    <dbReference type="NCBI Taxonomy" id="200904"/>
    <lineage>
        <taxon>Bacteria</taxon>
        <taxon>Bacillati</taxon>
        <taxon>Bacillota</taxon>
        <taxon>Bacilli</taxon>
        <taxon>Bacillales</taxon>
        <taxon>Bacillaceae</taxon>
        <taxon>Paraliobacillus</taxon>
    </lineage>
</organism>
<protein>
    <recommendedName>
        <fullName evidence="4">Lipoprotein</fullName>
    </recommendedName>
</protein>
<evidence type="ECO:0008006" key="4">
    <source>
        <dbReference type="Google" id="ProtNLM"/>
    </source>
</evidence>
<reference evidence="2 3" key="1">
    <citation type="submission" date="2018-06" db="EMBL/GenBank/DDBJ databases">
        <title>Genomic Encyclopedia of Type Strains, Phase IV (KMG-IV): sequencing the most valuable type-strain genomes for metagenomic binning, comparative biology and taxonomic classification.</title>
        <authorList>
            <person name="Goeker M."/>
        </authorList>
    </citation>
    <scope>NUCLEOTIDE SEQUENCE [LARGE SCALE GENOMIC DNA]</scope>
    <source>
        <strain evidence="2 3">DSM 15140</strain>
    </source>
</reference>
<proteinExistence type="predicted"/>
<gene>
    <name evidence="2" type="ORF">DES48_101348</name>
</gene>
<comment type="caution">
    <text evidence="2">The sequence shown here is derived from an EMBL/GenBank/DDBJ whole genome shotgun (WGS) entry which is preliminary data.</text>
</comment>
<dbReference type="AlphaFoldDB" id="A0A366EJE4"/>
<feature type="chain" id="PRO_5017000633" description="Lipoprotein" evidence="1">
    <location>
        <begin position="23"/>
        <end position="177"/>
    </location>
</feature>
<keyword evidence="3" id="KW-1185">Reference proteome</keyword>